<feature type="transmembrane region" description="Helical" evidence="10">
    <location>
        <begin position="332"/>
        <end position="361"/>
    </location>
</feature>
<name>A0A096BWE5_9BACT</name>
<keyword evidence="3 9" id="KW-1003">Cell membrane</keyword>
<keyword evidence="8 9" id="KW-0012">Acyltransferase</keyword>
<dbReference type="PIRSF" id="PIRSF016636">
    <property type="entry name" value="AlgI_DltB"/>
    <property type="match status" value="1"/>
</dbReference>
<dbReference type="Proteomes" id="UP000029538">
    <property type="component" value="Unassembled WGS sequence"/>
</dbReference>
<dbReference type="InterPro" id="IPR004299">
    <property type="entry name" value="MBOAT_fam"/>
</dbReference>
<dbReference type="PIRSF" id="PIRSF500217">
    <property type="entry name" value="AlgI"/>
    <property type="match status" value="1"/>
</dbReference>
<accession>A0A096BWE5</accession>
<protein>
    <submittedName>
        <fullName evidence="11">Alginate biosynthesis protein</fullName>
    </submittedName>
</protein>
<sequence length="492" mass="57255">MIDFHATIDTLLSFLVTPNKEWSFCTLSFMLVFILFFAFYLFINRQRKAYMQIYVILFGLLFAYKANGTLMCLLPTTTLLSWFLTKKMMRLRRGKPRKVGLILVIFIELFPLLYYKYSNFTLEILNNLLQSNFAFLQLLLPIGISFYTFQAISYTIDIYKERFPKTTGLLEYSFFLTFFPLLIAGPITRAETLIPQVHNPKLNDKQLINTGLWLIICGLLKKALVADYLAQYNNWVFADPLAYNGFENLMAVLGFTLQIYCDFSGYSDMAIGIAALMGFQLPNNFSSPYQSLNLTEFWHRWHITLSQWFRDYIYIPLGGNRKGELRTYTNTFLTMIVAGLWHGASAMFVLWGCLHGLGLMVHKFCVNRGLNRFPNTIGTKTISWAITFVYIAFAWIFFRATNIETALSMLQQIATDFHLADIQSFITARLPWILLLAIGLELHSIRLNDYKWLQKKFISLPWLAKFIIFIIVIQLVINFSQNNIQPFIYTQF</sequence>
<keyword evidence="4 9" id="KW-0808">Transferase</keyword>
<dbReference type="GeneID" id="91082115"/>
<feature type="transmembrane region" description="Helical" evidence="10">
    <location>
        <begin position="207"/>
        <end position="229"/>
    </location>
</feature>
<feature type="transmembrane region" description="Helical" evidence="10">
    <location>
        <begin position="422"/>
        <end position="445"/>
    </location>
</feature>
<dbReference type="PANTHER" id="PTHR13285">
    <property type="entry name" value="ACYLTRANSFERASE"/>
    <property type="match status" value="1"/>
</dbReference>
<dbReference type="InterPro" id="IPR024194">
    <property type="entry name" value="Ac/AlaTfrase_AlgI/DltB"/>
</dbReference>
<evidence type="ECO:0000256" key="5">
    <source>
        <dbReference type="ARBA" id="ARBA00022692"/>
    </source>
</evidence>
<dbReference type="Pfam" id="PF03062">
    <property type="entry name" value="MBOAT"/>
    <property type="match status" value="1"/>
</dbReference>
<dbReference type="GO" id="GO:0042121">
    <property type="term" value="P:alginic acid biosynthetic process"/>
    <property type="evidence" value="ECO:0007669"/>
    <property type="project" value="InterPro"/>
</dbReference>
<dbReference type="InterPro" id="IPR028362">
    <property type="entry name" value="AlgI"/>
</dbReference>
<evidence type="ECO:0000313" key="12">
    <source>
        <dbReference type="Proteomes" id="UP000029538"/>
    </source>
</evidence>
<comment type="subcellular location">
    <subcellularLocation>
        <location evidence="1">Cell membrane</location>
        <topology evidence="1">Multi-pass membrane protein</topology>
    </subcellularLocation>
</comment>
<evidence type="ECO:0000256" key="10">
    <source>
        <dbReference type="SAM" id="Phobius"/>
    </source>
</evidence>
<feature type="transmembrane region" description="Helical" evidence="10">
    <location>
        <begin position="135"/>
        <end position="156"/>
    </location>
</feature>
<evidence type="ECO:0000256" key="9">
    <source>
        <dbReference type="PIRNR" id="PIRNR016636"/>
    </source>
</evidence>
<dbReference type="RefSeq" id="WP_021668753.1">
    <property type="nucleotide sequence ID" value="NZ_JRNR01000118.1"/>
</dbReference>
<organism evidence="11 12">
    <name type="scientific">Prevotella disiens DNF00882</name>
    <dbReference type="NCBI Taxonomy" id="1401075"/>
    <lineage>
        <taxon>Bacteria</taxon>
        <taxon>Pseudomonadati</taxon>
        <taxon>Bacteroidota</taxon>
        <taxon>Bacteroidia</taxon>
        <taxon>Bacteroidales</taxon>
        <taxon>Prevotellaceae</taxon>
        <taxon>Prevotella</taxon>
    </lineage>
</organism>
<feature type="transmembrane region" description="Helical" evidence="10">
    <location>
        <begin position="22"/>
        <end position="43"/>
    </location>
</feature>
<dbReference type="PANTHER" id="PTHR13285:SF23">
    <property type="entry name" value="TEICHOIC ACID D-ALANYLTRANSFERASE"/>
    <property type="match status" value="1"/>
</dbReference>
<evidence type="ECO:0000256" key="7">
    <source>
        <dbReference type="ARBA" id="ARBA00023136"/>
    </source>
</evidence>
<evidence type="ECO:0000313" key="11">
    <source>
        <dbReference type="EMBL" id="KGF47047.1"/>
    </source>
</evidence>
<feature type="transmembrane region" description="Helical" evidence="10">
    <location>
        <begin position="96"/>
        <end position="115"/>
    </location>
</feature>
<comment type="caution">
    <text evidence="11">The sequence shown here is derived from an EMBL/GenBank/DDBJ whole genome shotgun (WGS) entry which is preliminary data.</text>
</comment>
<feature type="transmembrane region" description="Helical" evidence="10">
    <location>
        <begin position="382"/>
        <end position="402"/>
    </location>
</feature>
<dbReference type="GO" id="GO:0016746">
    <property type="term" value="F:acyltransferase activity"/>
    <property type="evidence" value="ECO:0007669"/>
    <property type="project" value="UniProtKB-KW"/>
</dbReference>
<evidence type="ECO:0000256" key="8">
    <source>
        <dbReference type="ARBA" id="ARBA00023315"/>
    </source>
</evidence>
<evidence type="ECO:0000256" key="3">
    <source>
        <dbReference type="ARBA" id="ARBA00022475"/>
    </source>
</evidence>
<gene>
    <name evidence="11" type="ORF">HMPREF0654_10465</name>
</gene>
<keyword evidence="6 10" id="KW-1133">Transmembrane helix</keyword>
<feature type="transmembrane region" description="Helical" evidence="10">
    <location>
        <begin position="168"/>
        <end position="187"/>
    </location>
</feature>
<evidence type="ECO:0000256" key="1">
    <source>
        <dbReference type="ARBA" id="ARBA00004651"/>
    </source>
</evidence>
<keyword evidence="5 10" id="KW-0812">Transmembrane</keyword>
<dbReference type="InterPro" id="IPR051085">
    <property type="entry name" value="MB_O-acyltransferase"/>
</dbReference>
<dbReference type="AlphaFoldDB" id="A0A096BWE5"/>
<comment type="similarity">
    <text evidence="2 9">Belongs to the membrane-bound acyltransferase family.</text>
</comment>
<evidence type="ECO:0000256" key="4">
    <source>
        <dbReference type="ARBA" id="ARBA00022679"/>
    </source>
</evidence>
<feature type="transmembrane region" description="Helical" evidence="10">
    <location>
        <begin position="55"/>
        <end position="84"/>
    </location>
</feature>
<evidence type="ECO:0000256" key="2">
    <source>
        <dbReference type="ARBA" id="ARBA00010323"/>
    </source>
</evidence>
<keyword evidence="7 9" id="KW-0472">Membrane</keyword>
<dbReference type="GO" id="GO:0005886">
    <property type="term" value="C:plasma membrane"/>
    <property type="evidence" value="ECO:0007669"/>
    <property type="project" value="UniProtKB-SubCell"/>
</dbReference>
<feature type="transmembrane region" description="Helical" evidence="10">
    <location>
        <begin position="457"/>
        <end position="477"/>
    </location>
</feature>
<evidence type="ECO:0000256" key="6">
    <source>
        <dbReference type="ARBA" id="ARBA00022989"/>
    </source>
</evidence>
<reference evidence="11 12" key="1">
    <citation type="submission" date="2014-07" db="EMBL/GenBank/DDBJ databases">
        <authorList>
            <person name="McCorrison J."/>
            <person name="Sanka R."/>
            <person name="Torralba M."/>
            <person name="Gillis M."/>
            <person name="Haft D.H."/>
            <person name="Methe B."/>
            <person name="Sutton G."/>
            <person name="Nelson K.E."/>
        </authorList>
    </citation>
    <scope>NUCLEOTIDE SEQUENCE [LARGE SCALE GENOMIC DNA]</scope>
    <source>
        <strain evidence="11 12">DNF00882</strain>
    </source>
</reference>
<dbReference type="EMBL" id="JRNR01000118">
    <property type="protein sequence ID" value="KGF47047.1"/>
    <property type="molecule type" value="Genomic_DNA"/>
</dbReference>
<proteinExistence type="inferred from homology"/>